<dbReference type="PROSITE" id="PS50297">
    <property type="entry name" value="ANK_REP_REGION"/>
    <property type="match status" value="1"/>
</dbReference>
<feature type="region of interest" description="Disordered" evidence="2">
    <location>
        <begin position="381"/>
        <end position="401"/>
    </location>
</feature>
<sequence>PHSRCSSRAHCHCVSAIIIGHSFPICIVKSTMAAIEPTSELGAGTAEGRETFTMEELDRRMKSLLEVQKQLAVRDPREEIGTAILLDRAHKVQQILEAHPELSADYTPKMLFSSALSGKPNILKLAISMGADINTPAKDGMPTLVAACRTRSTTNPEIWAALLEHGVDLTVGDGHFSPLQKAINNEDPDLIKALIAHGVDPNQADDKGTPLYFSLHMNCITSFNTLLECKADPNIPHRGQTLLHYIPQHREIKEGVAVTEALLAAGASIDAPDRKGLTPFLVAVSYGRLDLMKTLTSRGASMSSVDSSGGNAAWVFVNSAVGIHHPECIKWLLEQGVEINQKVGKYETPVSRLQKFVAGVTDSDVYTTVASIFKEFGARFEDDNDEDADDDTSGKGEATEQ</sequence>
<name>A0A0H5R430_9EUKA</name>
<evidence type="ECO:0000313" key="3">
    <source>
        <dbReference type="EMBL" id="CRZ08960.1"/>
    </source>
</evidence>
<dbReference type="InterPro" id="IPR002110">
    <property type="entry name" value="Ankyrin_rpt"/>
</dbReference>
<dbReference type="InterPro" id="IPR051616">
    <property type="entry name" value="Cul2-RING_E3_ligase_SR"/>
</dbReference>
<dbReference type="PROSITE" id="PS50088">
    <property type="entry name" value="ANK_REPEAT"/>
    <property type="match status" value="3"/>
</dbReference>
<dbReference type="Gene3D" id="1.25.40.20">
    <property type="entry name" value="Ankyrin repeat-containing domain"/>
    <property type="match status" value="1"/>
</dbReference>
<dbReference type="AlphaFoldDB" id="A0A0H5R430"/>
<dbReference type="InterPro" id="IPR036770">
    <property type="entry name" value="Ankyrin_rpt-contain_sf"/>
</dbReference>
<feature type="repeat" description="ANK" evidence="1">
    <location>
        <begin position="275"/>
        <end position="307"/>
    </location>
</feature>
<feature type="compositionally biased region" description="Basic and acidic residues" evidence="2">
    <location>
        <begin position="392"/>
        <end position="401"/>
    </location>
</feature>
<protein>
    <submittedName>
        <fullName evidence="3">Uncharacterized protein</fullName>
    </submittedName>
</protein>
<reference evidence="3" key="1">
    <citation type="submission" date="2015-04" db="EMBL/GenBank/DDBJ databases">
        <title>The genome sequence of the plant pathogenic Rhizarian Plasmodiophora brassicae reveals insights in its biotrophic life cycle and the origin of chitin synthesis.</title>
        <authorList>
            <person name="Schwelm A."/>
            <person name="Fogelqvist J."/>
            <person name="Knaust A."/>
            <person name="Julke S."/>
            <person name="Lilja T."/>
            <person name="Dhandapani V."/>
            <person name="Bonilla-Rosso G."/>
            <person name="Karlsson M."/>
            <person name="Shevchenko A."/>
            <person name="Choi S.R."/>
            <person name="Kim H.G."/>
            <person name="Park J.Y."/>
            <person name="Lim Y.P."/>
            <person name="Ludwig-Muller J."/>
            <person name="Dixelius C."/>
        </authorList>
    </citation>
    <scope>NUCLEOTIDE SEQUENCE</scope>
    <source>
        <tissue evidence="3">Potato root galls</tissue>
    </source>
</reference>
<accession>A0A0H5R430</accession>
<feature type="non-terminal residue" evidence="3">
    <location>
        <position position="1"/>
    </location>
</feature>
<dbReference type="SUPFAM" id="SSF48403">
    <property type="entry name" value="Ankyrin repeat"/>
    <property type="match status" value="1"/>
</dbReference>
<keyword evidence="1" id="KW-0040">ANK repeat</keyword>
<feature type="compositionally biased region" description="Acidic residues" evidence="2">
    <location>
        <begin position="382"/>
        <end position="391"/>
    </location>
</feature>
<dbReference type="EMBL" id="HACM01008518">
    <property type="protein sequence ID" value="CRZ08960.1"/>
    <property type="molecule type" value="Transcribed_RNA"/>
</dbReference>
<dbReference type="SMART" id="SM00248">
    <property type="entry name" value="ANK"/>
    <property type="match status" value="7"/>
</dbReference>
<evidence type="ECO:0000256" key="2">
    <source>
        <dbReference type="SAM" id="MobiDB-lite"/>
    </source>
</evidence>
<proteinExistence type="predicted"/>
<dbReference type="Pfam" id="PF12796">
    <property type="entry name" value="Ank_2"/>
    <property type="match status" value="2"/>
</dbReference>
<feature type="repeat" description="ANK" evidence="1">
    <location>
        <begin position="238"/>
        <end position="274"/>
    </location>
</feature>
<organism evidence="3">
    <name type="scientific">Spongospora subterranea</name>
    <dbReference type="NCBI Taxonomy" id="70186"/>
    <lineage>
        <taxon>Eukaryota</taxon>
        <taxon>Sar</taxon>
        <taxon>Rhizaria</taxon>
        <taxon>Endomyxa</taxon>
        <taxon>Phytomyxea</taxon>
        <taxon>Plasmodiophorida</taxon>
        <taxon>Plasmodiophoridae</taxon>
        <taxon>Spongospora</taxon>
    </lineage>
</organism>
<feature type="repeat" description="ANK" evidence="1">
    <location>
        <begin position="174"/>
        <end position="206"/>
    </location>
</feature>
<dbReference type="PANTHER" id="PTHR46224">
    <property type="entry name" value="ANKYRIN REPEAT FAMILY PROTEIN"/>
    <property type="match status" value="1"/>
</dbReference>
<dbReference type="PANTHER" id="PTHR46224:SF64">
    <property type="entry name" value="IQ MOTIF AND ANKYRIN REPEAT DOMAIN-CONTAINING PROTEIN 1"/>
    <property type="match status" value="1"/>
</dbReference>
<evidence type="ECO:0000256" key="1">
    <source>
        <dbReference type="PROSITE-ProRule" id="PRU00023"/>
    </source>
</evidence>